<evidence type="ECO:0000313" key="11">
    <source>
        <dbReference type="Proteomes" id="UP000198711"/>
    </source>
</evidence>
<dbReference type="InterPro" id="IPR018391">
    <property type="entry name" value="PQQ_b-propeller_rpt"/>
</dbReference>
<dbReference type="GO" id="GO:0009055">
    <property type="term" value="F:electron transfer activity"/>
    <property type="evidence" value="ECO:0007669"/>
    <property type="project" value="InterPro"/>
</dbReference>
<dbReference type="GO" id="GO:0016020">
    <property type="term" value="C:membrane"/>
    <property type="evidence" value="ECO:0007669"/>
    <property type="project" value="InterPro"/>
</dbReference>
<dbReference type="AlphaFoldDB" id="A0A8X8IH14"/>
<comment type="cofactor">
    <cofactor evidence="1">
        <name>pyrroloquinoline quinone</name>
        <dbReference type="ChEBI" id="CHEBI:58442"/>
    </cofactor>
</comment>
<keyword evidence="5" id="KW-0732">Signal</keyword>
<keyword evidence="3 8" id="KW-0349">Heme</keyword>
<keyword evidence="11" id="KW-1185">Reference proteome</keyword>
<reference evidence="10 11" key="1">
    <citation type="submission" date="2016-10" db="EMBL/GenBank/DDBJ databases">
        <authorList>
            <person name="Varghese N."/>
            <person name="Submissions S."/>
        </authorList>
    </citation>
    <scope>NUCLEOTIDE SEQUENCE [LARGE SCALE GENOMIC DNA]</scope>
    <source>
        <strain evidence="10 11">DSM 25353</strain>
    </source>
</reference>
<gene>
    <name evidence="10" type="ORF">SAMN05444410_11445</name>
</gene>
<feature type="domain" description="Cytochrome c" evidence="9">
    <location>
        <begin position="496"/>
        <end position="571"/>
    </location>
</feature>
<dbReference type="PANTHER" id="PTHR32303:SF4">
    <property type="entry name" value="QUINOPROTEIN GLUCOSE DEHYDROGENASE"/>
    <property type="match status" value="1"/>
</dbReference>
<dbReference type="SUPFAM" id="SSF46626">
    <property type="entry name" value="Cytochrome c"/>
    <property type="match status" value="1"/>
</dbReference>
<evidence type="ECO:0000256" key="3">
    <source>
        <dbReference type="ARBA" id="ARBA00022617"/>
    </source>
</evidence>
<dbReference type="Gene3D" id="2.140.10.10">
    <property type="entry name" value="Quinoprotein alcohol dehydrogenase-like superfamily"/>
    <property type="match status" value="2"/>
</dbReference>
<organism evidence="10 11">
    <name type="scientific">Hydrobacter penzbergensis</name>
    <dbReference type="NCBI Taxonomy" id="1235997"/>
    <lineage>
        <taxon>Bacteria</taxon>
        <taxon>Pseudomonadati</taxon>
        <taxon>Bacteroidota</taxon>
        <taxon>Chitinophagia</taxon>
        <taxon>Chitinophagales</taxon>
        <taxon>Chitinophagaceae</taxon>
        <taxon>Hydrobacter</taxon>
    </lineage>
</organism>
<dbReference type="PROSITE" id="PS51007">
    <property type="entry name" value="CYTC"/>
    <property type="match status" value="1"/>
</dbReference>
<dbReference type="GO" id="GO:0008876">
    <property type="term" value="F:quinoprotein glucose dehydrogenase activity"/>
    <property type="evidence" value="ECO:0007669"/>
    <property type="project" value="TreeGrafter"/>
</dbReference>
<evidence type="ECO:0000256" key="6">
    <source>
        <dbReference type="ARBA" id="ARBA00023002"/>
    </source>
</evidence>
<keyword evidence="7 8" id="KW-0408">Iron</keyword>
<comment type="similarity">
    <text evidence="2">Belongs to the bacterial PQQ dehydrogenase family.</text>
</comment>
<name>A0A8X8IH14_9BACT</name>
<evidence type="ECO:0000256" key="2">
    <source>
        <dbReference type="ARBA" id="ARBA00008156"/>
    </source>
</evidence>
<sequence length="733" mass="80838">MQNFTNGKTPLFMYLLLVISWVCCTPAEKQEHKNWNVYGGTKDAMHYSTLTAIDTNNVNRLAIAWTYHTNDADTLLHSQIQCNPIIVDGILYGTTPKMKMFALDAATGKQQWVFDPGAKISADTSAQTRLMMAFSNTGRGVTYWTDGKNDKRLFYTAGDQLICLQTTNGKPAADFGKNGRIDLHDGLDRDVKDKFITSNTPGIIYKDLLIIGSRVAEDATAAPGHIRAYDVRTGKLKWIFHTIPQPGEFGYETWEDKEAWKHLGGANCWAGMSLDEAKGIVFVPTGSVSFDFYGGKRLGPDLFGNCVLALDAATGKLIWHYQTVHHDIWDRDLPTAPVLVNMMKDGKKIEALAQPTKTGFIFLLDRTTGKPVYPVEEKPVPIESELAGEKASATQPIPTFPKPFARQSLSEADLNDLVSDSSFLDIKKRLASYKTGNIFNPPSKEGTVIFPGFDGGAEWGGPAYDPATGILYVNANEVPWVLKMVEVKEKAAKEENYLAAGKRLYTLNCMSCHGPERKGSGNYPSLINVNKKYNDARFLQLMRSGRGMMPAFNHLSEQEQNAVAAYILENKTGQAKKFIHEQKAEDAYTRLPYTNTGYNKFLTKEGYPAVKPPWGTLTAIDLNTGEFVWKETLGDYPELKAKGIHAGTENYGGPVVTAGGLLFIAATKDNKIRAFHKRTGKLLWEADLPASGFATPAVYHVNGKQFIVIACGGGKLKTRSGDAYVAFALPDKN</sequence>
<dbReference type="SUPFAM" id="SSF50998">
    <property type="entry name" value="Quinoprotein alcohol dehydrogenase-like"/>
    <property type="match status" value="1"/>
</dbReference>
<dbReference type="Pfam" id="PF13442">
    <property type="entry name" value="Cytochrome_CBB3"/>
    <property type="match status" value="1"/>
</dbReference>
<dbReference type="EMBL" id="FNNO01000014">
    <property type="protein sequence ID" value="SDX36481.1"/>
    <property type="molecule type" value="Genomic_DNA"/>
</dbReference>
<evidence type="ECO:0000259" key="9">
    <source>
        <dbReference type="PROSITE" id="PS51007"/>
    </source>
</evidence>
<dbReference type="GO" id="GO:0020037">
    <property type="term" value="F:heme binding"/>
    <property type="evidence" value="ECO:0007669"/>
    <property type="project" value="InterPro"/>
</dbReference>
<keyword evidence="6" id="KW-0560">Oxidoreductase</keyword>
<dbReference type="InterPro" id="IPR017511">
    <property type="entry name" value="PQQ_mDH"/>
</dbReference>
<dbReference type="InterPro" id="IPR011047">
    <property type="entry name" value="Quinoprotein_ADH-like_sf"/>
</dbReference>
<dbReference type="InterPro" id="IPR036909">
    <property type="entry name" value="Cyt_c-like_dom_sf"/>
</dbReference>
<evidence type="ECO:0000256" key="7">
    <source>
        <dbReference type="ARBA" id="ARBA00023004"/>
    </source>
</evidence>
<accession>A0A8X8IH14</accession>
<dbReference type="RefSeq" id="WP_257574997.1">
    <property type="nucleotide sequence ID" value="NZ_FNNO01000014.1"/>
</dbReference>
<evidence type="ECO:0000256" key="5">
    <source>
        <dbReference type="ARBA" id="ARBA00022729"/>
    </source>
</evidence>
<evidence type="ECO:0000313" key="10">
    <source>
        <dbReference type="EMBL" id="SDX36481.1"/>
    </source>
</evidence>
<dbReference type="SMART" id="SM00564">
    <property type="entry name" value="PQQ"/>
    <property type="match status" value="5"/>
</dbReference>
<comment type="caution">
    <text evidence="10">The sequence shown here is derived from an EMBL/GenBank/DDBJ whole genome shotgun (WGS) entry which is preliminary data.</text>
</comment>
<dbReference type="CDD" id="cd10280">
    <property type="entry name" value="PQQ_mGDH"/>
    <property type="match status" value="1"/>
</dbReference>
<evidence type="ECO:0000256" key="8">
    <source>
        <dbReference type="PROSITE-ProRule" id="PRU00433"/>
    </source>
</evidence>
<evidence type="ECO:0000256" key="4">
    <source>
        <dbReference type="ARBA" id="ARBA00022723"/>
    </source>
</evidence>
<dbReference type="GO" id="GO:0046872">
    <property type="term" value="F:metal ion binding"/>
    <property type="evidence" value="ECO:0007669"/>
    <property type="project" value="UniProtKB-KW"/>
</dbReference>
<dbReference type="PANTHER" id="PTHR32303">
    <property type="entry name" value="QUINOPROTEIN ALCOHOL DEHYDROGENASE (CYTOCHROME C)"/>
    <property type="match status" value="1"/>
</dbReference>
<dbReference type="InterPro" id="IPR002372">
    <property type="entry name" value="PQQ_rpt_dom"/>
</dbReference>
<dbReference type="GO" id="GO:0048038">
    <property type="term" value="F:quinone binding"/>
    <property type="evidence" value="ECO:0007669"/>
    <property type="project" value="InterPro"/>
</dbReference>
<proteinExistence type="inferred from homology"/>
<dbReference type="Pfam" id="PF01011">
    <property type="entry name" value="PQQ"/>
    <property type="match status" value="2"/>
</dbReference>
<dbReference type="InterPro" id="IPR009056">
    <property type="entry name" value="Cyt_c-like_dom"/>
</dbReference>
<keyword evidence="4 8" id="KW-0479">Metal-binding</keyword>
<protein>
    <submittedName>
        <fullName evidence="10">Quinoprotein glucose dehydrogenase</fullName>
    </submittedName>
</protein>
<dbReference type="Proteomes" id="UP000198711">
    <property type="component" value="Unassembled WGS sequence"/>
</dbReference>
<evidence type="ECO:0000256" key="1">
    <source>
        <dbReference type="ARBA" id="ARBA00001931"/>
    </source>
</evidence>
<dbReference type="Gene3D" id="1.10.760.10">
    <property type="entry name" value="Cytochrome c-like domain"/>
    <property type="match status" value="1"/>
</dbReference>